<reference evidence="4 5" key="1">
    <citation type="journal article" date="2017" name="Elife">
        <title>Extensive horizontal gene transfer in cheese-associated bacteria.</title>
        <authorList>
            <person name="Bonham K.S."/>
            <person name="Wolfe B.E."/>
            <person name="Dutton R.J."/>
        </authorList>
    </citation>
    <scope>NUCLEOTIDE SEQUENCE [LARGE SCALE GENOMIC DNA]</scope>
    <source>
        <strain evidence="3 4">947_7</strain>
        <strain evidence="2 5">JB5</strain>
    </source>
</reference>
<evidence type="ECO:0000313" key="1">
    <source>
        <dbReference type="EMBL" id="AZT92758.1"/>
    </source>
</evidence>
<evidence type="ECO:0000313" key="4">
    <source>
        <dbReference type="Proteomes" id="UP000217564"/>
    </source>
</evidence>
<evidence type="ECO:0000313" key="3">
    <source>
        <dbReference type="EMBL" id="PCC44852.1"/>
    </source>
</evidence>
<reference evidence="1 6" key="3">
    <citation type="submission" date="2019-01" db="EMBL/GenBank/DDBJ databases">
        <title>Comparative genomic analysis of Brevibacterium aurantiacum sheds light on its evolution and its adaptation to smear-ripened cheeses.</title>
        <authorList>
            <person name="Moineau S."/>
        </authorList>
    </citation>
    <scope>NUCLEOTIDE SEQUENCE [LARGE SCALE GENOMIC DNA]</scope>
    <source>
        <strain evidence="1 6">SMQ-1417</strain>
    </source>
</reference>
<organism evidence="2 5">
    <name type="scientific">Brevibacterium aurantiacum</name>
    <dbReference type="NCBI Taxonomy" id="273384"/>
    <lineage>
        <taxon>Bacteria</taxon>
        <taxon>Bacillati</taxon>
        <taxon>Actinomycetota</taxon>
        <taxon>Actinomycetes</taxon>
        <taxon>Micrococcales</taxon>
        <taxon>Brevibacteriaceae</taxon>
        <taxon>Brevibacterium</taxon>
    </lineage>
</organism>
<protein>
    <submittedName>
        <fullName evidence="2">Uncharacterized protein</fullName>
    </submittedName>
</protein>
<gene>
    <name evidence="3" type="ORF">CIK64_18785</name>
    <name evidence="2" type="ORF">CIK79_13620</name>
    <name evidence="1" type="ORF">CXR23_06075</name>
</gene>
<name>A0A2A3X6A7_BREAU</name>
<dbReference type="Proteomes" id="UP000217564">
    <property type="component" value="Unassembled WGS sequence"/>
</dbReference>
<reference evidence="1 6" key="2">
    <citation type="submission" date="2017-12" db="EMBL/GenBank/DDBJ databases">
        <authorList>
            <person name="Levesque S."/>
        </authorList>
    </citation>
    <scope>NUCLEOTIDE SEQUENCE [LARGE SCALE GENOMIC DNA]</scope>
    <source>
        <strain evidence="1 6">SMQ-1417</strain>
    </source>
</reference>
<evidence type="ECO:0000313" key="5">
    <source>
        <dbReference type="Proteomes" id="UP000218377"/>
    </source>
</evidence>
<dbReference type="EMBL" id="NRGX01000001">
    <property type="protein sequence ID" value="PCC19233.1"/>
    <property type="molecule type" value="Genomic_DNA"/>
</dbReference>
<evidence type="ECO:0000313" key="6">
    <source>
        <dbReference type="Proteomes" id="UP000283000"/>
    </source>
</evidence>
<dbReference type="Proteomes" id="UP000283000">
    <property type="component" value="Chromosome"/>
</dbReference>
<dbReference type="Proteomes" id="UP000218377">
    <property type="component" value="Unassembled WGS sequence"/>
</dbReference>
<sequence>MRLTTGRLTSSVTGSPTDCAYLRIAIELVRCVPRRVRSEAGKMNETIAMTIQIAMLMTDLRKEPTSIMY</sequence>
<dbReference type="EMBL" id="NRGP01000053">
    <property type="protein sequence ID" value="PCC44852.1"/>
    <property type="molecule type" value="Genomic_DNA"/>
</dbReference>
<dbReference type="AlphaFoldDB" id="A0A2A3X6A7"/>
<accession>A0A2A3X6A7</accession>
<proteinExistence type="predicted"/>
<evidence type="ECO:0000313" key="2">
    <source>
        <dbReference type="EMBL" id="PCC19233.1"/>
    </source>
</evidence>
<dbReference type="EMBL" id="CP025330">
    <property type="protein sequence ID" value="AZT92758.1"/>
    <property type="molecule type" value="Genomic_DNA"/>
</dbReference>